<accession>A0A292YIJ2</accession>
<comment type="caution">
    <text evidence="2">The sequence shown here is derived from an EMBL/GenBank/DDBJ whole genome shotgun (WGS) entry which is preliminary data.</text>
</comment>
<keyword evidence="1" id="KW-0732">Signal</keyword>
<protein>
    <submittedName>
        <fullName evidence="2">Uncharacterized protein</fullName>
    </submittedName>
</protein>
<feature type="chain" id="PRO_5013149526" evidence="1">
    <location>
        <begin position="24"/>
        <end position="277"/>
    </location>
</feature>
<evidence type="ECO:0000313" key="2">
    <source>
        <dbReference type="EMBL" id="GAX90887.1"/>
    </source>
</evidence>
<reference evidence="3" key="1">
    <citation type="submission" date="2017-07" db="EMBL/GenBank/DDBJ databases">
        <title>Draft genome sequence of Effusibacillus lacus strain skLN1.</title>
        <authorList>
            <person name="Watanabe M."/>
            <person name="Kojima H."/>
            <person name="Fukui M."/>
        </authorList>
    </citation>
    <scope>NUCLEOTIDE SEQUENCE [LARGE SCALE GENOMIC DNA]</scope>
    <source>
        <strain evidence="3">skLN1</strain>
    </source>
</reference>
<keyword evidence="3" id="KW-1185">Reference proteome</keyword>
<gene>
    <name evidence="2" type="ORF">EFBL_2529</name>
</gene>
<dbReference type="Proteomes" id="UP000217785">
    <property type="component" value="Unassembled WGS sequence"/>
</dbReference>
<evidence type="ECO:0000313" key="3">
    <source>
        <dbReference type="Proteomes" id="UP000217785"/>
    </source>
</evidence>
<name>A0A292YIJ2_9BACL</name>
<dbReference type="EMBL" id="BDUF01000068">
    <property type="protein sequence ID" value="GAX90887.1"/>
    <property type="molecule type" value="Genomic_DNA"/>
</dbReference>
<sequence>MKSFKILAMALMLLHGNHSPVVANEGQAVTNEEQVLQSEERALRWKDRLAQWDPLFREWKEAAMSQLLAEKKDDAPGVVVWHVHRETRDLGYFVTSRDGKELLEFSPECPGGMRNTEPGGTYLYAGPGMHLFQPAGDTTDLWINLANGESINGRPIPVLFPDRKAKASDETGEIGESVESRTFSTEVHPDRGVAVMIQHGWGESVPFQTGLLPESGEAAGYLVNNVLPHDYYSVWAITGVWSINGTPEYLEIKDAFGIRKQPVYVRADVPVNWVGSK</sequence>
<proteinExistence type="predicted"/>
<dbReference type="RefSeq" id="WP_096182611.1">
    <property type="nucleotide sequence ID" value="NZ_BDUF01000068.1"/>
</dbReference>
<organism evidence="2 3">
    <name type="scientific">Effusibacillus lacus</name>
    <dbReference type="NCBI Taxonomy" id="1348429"/>
    <lineage>
        <taxon>Bacteria</taxon>
        <taxon>Bacillati</taxon>
        <taxon>Bacillota</taxon>
        <taxon>Bacilli</taxon>
        <taxon>Bacillales</taxon>
        <taxon>Alicyclobacillaceae</taxon>
        <taxon>Effusibacillus</taxon>
    </lineage>
</organism>
<evidence type="ECO:0000256" key="1">
    <source>
        <dbReference type="SAM" id="SignalP"/>
    </source>
</evidence>
<dbReference type="AlphaFoldDB" id="A0A292YIJ2"/>
<feature type="signal peptide" evidence="1">
    <location>
        <begin position="1"/>
        <end position="23"/>
    </location>
</feature>